<dbReference type="eggNOG" id="ENOG502SXES">
    <property type="taxonomic scope" value="Eukaryota"/>
</dbReference>
<dbReference type="HOGENOM" id="CLU_652998_0_0_1"/>
<dbReference type="OMA" id="MDWILAR"/>
<dbReference type="GO" id="GO:0008146">
    <property type="term" value="F:sulfotransferase activity"/>
    <property type="evidence" value="ECO:0007669"/>
    <property type="project" value="InterPro"/>
</dbReference>
<reference evidence="1 2" key="1">
    <citation type="journal article" date="2004" name="Science">
        <title>The genome of the diatom Thalassiosira pseudonana: ecology, evolution, and metabolism.</title>
        <authorList>
            <person name="Armbrust E.V."/>
            <person name="Berges J.A."/>
            <person name="Bowler C."/>
            <person name="Green B.R."/>
            <person name="Martinez D."/>
            <person name="Putnam N.H."/>
            <person name="Zhou S."/>
            <person name="Allen A.E."/>
            <person name="Apt K.E."/>
            <person name="Bechner M."/>
            <person name="Brzezinski M.A."/>
            <person name="Chaal B.K."/>
            <person name="Chiovitti A."/>
            <person name="Davis A.K."/>
            <person name="Demarest M.S."/>
            <person name="Detter J.C."/>
            <person name="Glavina T."/>
            <person name="Goodstein D."/>
            <person name="Hadi M.Z."/>
            <person name="Hellsten U."/>
            <person name="Hildebrand M."/>
            <person name="Jenkins B.D."/>
            <person name="Jurka J."/>
            <person name="Kapitonov V.V."/>
            <person name="Kroger N."/>
            <person name="Lau W.W."/>
            <person name="Lane T.W."/>
            <person name="Larimer F.W."/>
            <person name="Lippmeier J.C."/>
            <person name="Lucas S."/>
            <person name="Medina M."/>
            <person name="Montsant A."/>
            <person name="Obornik M."/>
            <person name="Parker M.S."/>
            <person name="Palenik B."/>
            <person name="Pazour G.J."/>
            <person name="Richardson P.M."/>
            <person name="Rynearson T.A."/>
            <person name="Saito M.A."/>
            <person name="Schwartz D.C."/>
            <person name="Thamatrakoln K."/>
            <person name="Valentin K."/>
            <person name="Vardi A."/>
            <person name="Wilkerson F.P."/>
            <person name="Rokhsar D.S."/>
        </authorList>
    </citation>
    <scope>NUCLEOTIDE SEQUENCE [LARGE SCALE GENOMIC DNA]</scope>
    <source>
        <strain evidence="1 2">CCMP1335</strain>
    </source>
</reference>
<dbReference type="Gene3D" id="3.40.50.300">
    <property type="entry name" value="P-loop containing nucleotide triphosphate hydrolases"/>
    <property type="match status" value="1"/>
</dbReference>
<gene>
    <name evidence="1" type="ORF">THAPSDRAFT_11364</name>
</gene>
<dbReference type="InterPro" id="IPR005331">
    <property type="entry name" value="Sulfotransferase"/>
</dbReference>
<dbReference type="GO" id="GO:0016020">
    <property type="term" value="C:membrane"/>
    <property type="evidence" value="ECO:0007669"/>
    <property type="project" value="InterPro"/>
</dbReference>
<name>B8LDT4_THAPS</name>
<dbReference type="Proteomes" id="UP000001449">
    <property type="component" value="Unassembled WGS sequence"/>
</dbReference>
<dbReference type="AlphaFoldDB" id="B8LDT4"/>
<dbReference type="RefSeq" id="XP_002297214.1">
    <property type="nucleotide sequence ID" value="XM_002297178.1"/>
</dbReference>
<keyword evidence="2" id="KW-1185">Reference proteome</keyword>
<evidence type="ECO:0008006" key="3">
    <source>
        <dbReference type="Google" id="ProtNLM"/>
    </source>
</evidence>
<protein>
    <recommendedName>
        <fullName evidence="3">Sulfotransferase domain-containing protein</fullName>
    </recommendedName>
</protein>
<accession>B8LDT4</accession>
<dbReference type="GeneID" id="7444401"/>
<dbReference type="KEGG" id="tps:THAPSDRAFT_11364"/>
<organism evidence="1 2">
    <name type="scientific">Thalassiosira pseudonana</name>
    <name type="common">Marine diatom</name>
    <name type="synonym">Cyclotella nana</name>
    <dbReference type="NCBI Taxonomy" id="35128"/>
    <lineage>
        <taxon>Eukaryota</taxon>
        <taxon>Sar</taxon>
        <taxon>Stramenopiles</taxon>
        <taxon>Ochrophyta</taxon>
        <taxon>Bacillariophyta</taxon>
        <taxon>Coscinodiscophyceae</taxon>
        <taxon>Thalassiosirophycidae</taxon>
        <taxon>Thalassiosirales</taxon>
        <taxon>Thalassiosiraceae</taxon>
        <taxon>Thalassiosira</taxon>
    </lineage>
</organism>
<proteinExistence type="predicted"/>
<sequence>MAPEKLHVGILTTILGTFFYSNPFLQQHTQWITSEEHRNTIKPKATLNVNRHNQNWTHQWLVDRSYDPARIYFVHVGKTGGITLERGVPIETNNKRIAIPCIMEKMEEGTSVSLSLEDAVEKCSRQTKPKKRRRQTPALSKHILSHKHLFSALFTKEEMDWILARVNTFLITTRNPVDRIVSAFNYHRNELLQLQQKNPMKKRFYSECFRDVKDMANQLAVEYNLSQQIIVTTGDQQRTFNASSAMTSKKASTAQQPTCVQLAQAILGDDGEWGHFAYNYHYYKEVTMDKRPDVPVLVIRTEKLWQDATQLELALGGDPNRFSAANQTMSHGSEGYEVTAKLSTAGEKQAICCAIYNDVQAYQSIIMAALNLNDDEKLDMMRLVWKDCGVDVNDGEEEELLLSETNFWEHWFNVACSRPKR</sequence>
<reference evidence="1 2" key="2">
    <citation type="journal article" date="2008" name="Nature">
        <title>The Phaeodactylum genome reveals the evolutionary history of diatom genomes.</title>
        <authorList>
            <person name="Bowler C."/>
            <person name="Allen A.E."/>
            <person name="Badger J.H."/>
            <person name="Grimwood J."/>
            <person name="Jabbari K."/>
            <person name="Kuo A."/>
            <person name="Maheswari U."/>
            <person name="Martens C."/>
            <person name="Maumus F."/>
            <person name="Otillar R.P."/>
            <person name="Rayko E."/>
            <person name="Salamov A."/>
            <person name="Vandepoele K."/>
            <person name="Beszteri B."/>
            <person name="Gruber A."/>
            <person name="Heijde M."/>
            <person name="Katinka M."/>
            <person name="Mock T."/>
            <person name="Valentin K."/>
            <person name="Verret F."/>
            <person name="Berges J.A."/>
            <person name="Brownlee C."/>
            <person name="Cadoret J.P."/>
            <person name="Chiovitti A."/>
            <person name="Choi C.J."/>
            <person name="Coesel S."/>
            <person name="De Martino A."/>
            <person name="Detter J.C."/>
            <person name="Durkin C."/>
            <person name="Falciatore A."/>
            <person name="Fournet J."/>
            <person name="Haruta M."/>
            <person name="Huysman M.J."/>
            <person name="Jenkins B.D."/>
            <person name="Jiroutova K."/>
            <person name="Jorgensen R.E."/>
            <person name="Joubert Y."/>
            <person name="Kaplan A."/>
            <person name="Kroger N."/>
            <person name="Kroth P.G."/>
            <person name="La Roche J."/>
            <person name="Lindquist E."/>
            <person name="Lommer M."/>
            <person name="Martin-Jezequel V."/>
            <person name="Lopez P.J."/>
            <person name="Lucas S."/>
            <person name="Mangogna M."/>
            <person name="McGinnis K."/>
            <person name="Medlin L.K."/>
            <person name="Montsant A."/>
            <person name="Oudot-Le Secq M.P."/>
            <person name="Napoli C."/>
            <person name="Obornik M."/>
            <person name="Parker M.S."/>
            <person name="Petit J.L."/>
            <person name="Porcel B.M."/>
            <person name="Poulsen N."/>
            <person name="Robison M."/>
            <person name="Rychlewski L."/>
            <person name="Rynearson T.A."/>
            <person name="Schmutz J."/>
            <person name="Shapiro H."/>
            <person name="Siaut M."/>
            <person name="Stanley M."/>
            <person name="Sussman M.R."/>
            <person name="Taylor A.R."/>
            <person name="Vardi A."/>
            <person name="von Dassow P."/>
            <person name="Vyverman W."/>
            <person name="Willis A."/>
            <person name="Wyrwicz L.S."/>
            <person name="Rokhsar D.S."/>
            <person name="Weissenbach J."/>
            <person name="Armbrust E.V."/>
            <person name="Green B.R."/>
            <person name="Van de Peer Y."/>
            <person name="Grigoriev I.V."/>
        </authorList>
    </citation>
    <scope>NUCLEOTIDE SEQUENCE [LARGE SCALE GENOMIC DNA]</scope>
    <source>
        <strain evidence="1 2">CCMP1335</strain>
    </source>
</reference>
<evidence type="ECO:0000313" key="2">
    <source>
        <dbReference type="Proteomes" id="UP000001449"/>
    </source>
</evidence>
<dbReference type="EMBL" id="DS999421">
    <property type="protein sequence ID" value="EED86539.1"/>
    <property type="molecule type" value="Genomic_DNA"/>
</dbReference>
<dbReference type="InParanoid" id="B8LDT4"/>
<dbReference type="Pfam" id="PF03567">
    <property type="entry name" value="Sulfotransfer_2"/>
    <property type="match status" value="1"/>
</dbReference>
<dbReference type="PaxDb" id="35128-Thaps11364"/>
<evidence type="ECO:0000313" key="1">
    <source>
        <dbReference type="EMBL" id="EED86539.1"/>
    </source>
</evidence>
<dbReference type="InterPro" id="IPR027417">
    <property type="entry name" value="P-loop_NTPase"/>
</dbReference>